<dbReference type="Gene3D" id="1.10.260.40">
    <property type="entry name" value="lambda repressor-like DNA-binding domains"/>
    <property type="match status" value="1"/>
</dbReference>
<dbReference type="STRING" id="1736674.APS56_00540"/>
<dbReference type="Proteomes" id="UP000057981">
    <property type="component" value="Chromosome"/>
</dbReference>
<evidence type="ECO:0000256" key="3">
    <source>
        <dbReference type="ARBA" id="ARBA00023163"/>
    </source>
</evidence>
<dbReference type="SMART" id="SM00354">
    <property type="entry name" value="HTH_LACI"/>
    <property type="match status" value="1"/>
</dbReference>
<keyword evidence="6" id="KW-1185">Reference proteome</keyword>
<gene>
    <name evidence="5" type="ORF">APS56_00540</name>
</gene>
<name>A0A0P0D1V4_9FLAO</name>
<dbReference type="KEGG" id="ahz:APS56_00540"/>
<keyword evidence="1" id="KW-0805">Transcription regulation</keyword>
<dbReference type="Pfam" id="PF00532">
    <property type="entry name" value="Peripla_BP_1"/>
    <property type="match status" value="1"/>
</dbReference>
<reference evidence="5 6" key="1">
    <citation type="submission" date="2015-10" db="EMBL/GenBank/DDBJ databases">
        <authorList>
            <person name="Gilbert D.G."/>
        </authorList>
    </citation>
    <scope>NUCLEOTIDE SEQUENCE [LARGE SCALE GENOMIC DNA]</scope>
    <source>
        <strain evidence="6">HZ-22</strain>
    </source>
</reference>
<protein>
    <submittedName>
        <fullName evidence="5">LacI family transcriptional regulator</fullName>
    </submittedName>
</protein>
<dbReference type="SUPFAM" id="SSF47413">
    <property type="entry name" value="lambda repressor-like DNA-binding domains"/>
    <property type="match status" value="1"/>
</dbReference>
<proteinExistence type="predicted"/>
<dbReference type="Gene3D" id="3.40.50.2300">
    <property type="match status" value="2"/>
</dbReference>
<dbReference type="OrthoDB" id="9768806at2"/>
<dbReference type="PROSITE" id="PS50932">
    <property type="entry name" value="HTH_LACI_2"/>
    <property type="match status" value="1"/>
</dbReference>
<evidence type="ECO:0000259" key="4">
    <source>
        <dbReference type="PROSITE" id="PS50932"/>
    </source>
</evidence>
<dbReference type="CDD" id="cd06267">
    <property type="entry name" value="PBP1_LacI_sugar_binding-like"/>
    <property type="match status" value="1"/>
</dbReference>
<dbReference type="PANTHER" id="PTHR30146:SF109">
    <property type="entry name" value="HTH-TYPE TRANSCRIPTIONAL REGULATOR GALS"/>
    <property type="match status" value="1"/>
</dbReference>
<evidence type="ECO:0000313" key="6">
    <source>
        <dbReference type="Proteomes" id="UP000057981"/>
    </source>
</evidence>
<accession>A0A0P0D1V4</accession>
<keyword evidence="3" id="KW-0804">Transcription</keyword>
<feature type="domain" description="HTH lacI-type" evidence="4">
    <location>
        <begin position="6"/>
        <end position="60"/>
    </location>
</feature>
<dbReference type="CDD" id="cd01392">
    <property type="entry name" value="HTH_LacI"/>
    <property type="match status" value="1"/>
</dbReference>
<dbReference type="GO" id="GO:0003700">
    <property type="term" value="F:DNA-binding transcription factor activity"/>
    <property type="evidence" value="ECO:0007669"/>
    <property type="project" value="TreeGrafter"/>
</dbReference>
<evidence type="ECO:0000256" key="1">
    <source>
        <dbReference type="ARBA" id="ARBA00023015"/>
    </source>
</evidence>
<dbReference type="SUPFAM" id="SSF53822">
    <property type="entry name" value="Periplasmic binding protein-like I"/>
    <property type="match status" value="1"/>
</dbReference>
<organism evidence="5 6">
    <name type="scientific">Pseudalgibacter alginicilyticus</name>
    <dbReference type="NCBI Taxonomy" id="1736674"/>
    <lineage>
        <taxon>Bacteria</taxon>
        <taxon>Pseudomonadati</taxon>
        <taxon>Bacteroidota</taxon>
        <taxon>Flavobacteriia</taxon>
        <taxon>Flavobacteriales</taxon>
        <taxon>Flavobacteriaceae</taxon>
        <taxon>Pseudalgibacter</taxon>
    </lineage>
</organism>
<keyword evidence="2" id="KW-0238">DNA-binding</keyword>
<sequence>MKKEKATIHDISKSLGIDSSTVSRALNDSPRVSKTTKDAVIQKAKELGYQKNSLASNLRTNKTHTIAVVLPRISRHFFSTVIAGIEETAYEAGYNVIICQTLDILDREKKIMSTLISNRVDGVIISISMETTNYEHLEAYRNLNNPIIFFDRPCDLENCTNINIDNFHASFMTTEHLIFEGCKHIAHFSGSQNIELYRQRKNGYLAALKKHNIKVNDHYIFESNLSEEDGINSAKKLLKLGTVDGLISANDTAAIAAMQYFKSQGIKVPEDISVAGFNNDPISAVIDPSLTTINQPAFDIGKRASSLLLELIESKSTNTDTPSTVLNSELIIRNSSKKS</sequence>
<dbReference type="InterPro" id="IPR028082">
    <property type="entry name" value="Peripla_BP_I"/>
</dbReference>
<evidence type="ECO:0000313" key="5">
    <source>
        <dbReference type="EMBL" id="ALJ03728.1"/>
    </source>
</evidence>
<dbReference type="PATRIC" id="fig|1736674.3.peg.116"/>
<evidence type="ECO:0000256" key="2">
    <source>
        <dbReference type="ARBA" id="ARBA00023125"/>
    </source>
</evidence>
<dbReference type="GO" id="GO:0000976">
    <property type="term" value="F:transcription cis-regulatory region binding"/>
    <property type="evidence" value="ECO:0007669"/>
    <property type="project" value="TreeGrafter"/>
</dbReference>
<dbReference type="InterPro" id="IPR001761">
    <property type="entry name" value="Peripla_BP/Lac1_sug-bd_dom"/>
</dbReference>
<dbReference type="InterPro" id="IPR010982">
    <property type="entry name" value="Lambda_DNA-bd_dom_sf"/>
</dbReference>
<dbReference type="RefSeq" id="WP_054723789.1">
    <property type="nucleotide sequence ID" value="NZ_CP012898.1"/>
</dbReference>
<dbReference type="PANTHER" id="PTHR30146">
    <property type="entry name" value="LACI-RELATED TRANSCRIPTIONAL REPRESSOR"/>
    <property type="match status" value="1"/>
</dbReference>
<dbReference type="EMBL" id="CP012898">
    <property type="protein sequence ID" value="ALJ03728.1"/>
    <property type="molecule type" value="Genomic_DNA"/>
</dbReference>
<dbReference type="InterPro" id="IPR000843">
    <property type="entry name" value="HTH_LacI"/>
</dbReference>
<dbReference type="Pfam" id="PF00356">
    <property type="entry name" value="LacI"/>
    <property type="match status" value="1"/>
</dbReference>
<dbReference type="AlphaFoldDB" id="A0A0P0D1V4"/>